<dbReference type="InterPro" id="IPR019363">
    <property type="entry name" value="LDAH"/>
</dbReference>
<evidence type="ECO:0000256" key="2">
    <source>
        <dbReference type="ARBA" id="ARBA00008300"/>
    </source>
</evidence>
<dbReference type="SUPFAM" id="SSF53474">
    <property type="entry name" value="alpha/beta-Hydrolases"/>
    <property type="match status" value="1"/>
</dbReference>
<keyword evidence="4" id="KW-0551">Lipid droplet</keyword>
<keyword evidence="9" id="KW-1133">Transmembrane helix</keyword>
<reference evidence="11" key="1">
    <citation type="submission" date="2022-11" db="UniProtKB">
        <authorList>
            <consortium name="WormBaseParasite"/>
        </authorList>
    </citation>
    <scope>IDENTIFICATION</scope>
</reference>
<evidence type="ECO:0000256" key="4">
    <source>
        <dbReference type="ARBA" id="ARBA00022677"/>
    </source>
</evidence>
<evidence type="ECO:0000256" key="1">
    <source>
        <dbReference type="ARBA" id="ARBA00004502"/>
    </source>
</evidence>
<dbReference type="GO" id="GO:0005811">
    <property type="term" value="C:lipid droplet"/>
    <property type="evidence" value="ECO:0007669"/>
    <property type="project" value="UniProtKB-SubCell"/>
</dbReference>
<dbReference type="EC" id="3.1.1.13" evidence="7"/>
<evidence type="ECO:0000256" key="8">
    <source>
        <dbReference type="ARBA" id="ARBA00049527"/>
    </source>
</evidence>
<evidence type="ECO:0000256" key="6">
    <source>
        <dbReference type="ARBA" id="ARBA00031924"/>
    </source>
</evidence>
<evidence type="ECO:0000313" key="10">
    <source>
        <dbReference type="Proteomes" id="UP000887565"/>
    </source>
</evidence>
<dbReference type="GO" id="GO:0019915">
    <property type="term" value="P:lipid storage"/>
    <property type="evidence" value="ECO:0007669"/>
    <property type="project" value="InterPro"/>
</dbReference>
<keyword evidence="9" id="KW-0472">Membrane</keyword>
<sequence>MYSWVDLSNTKVQIFNIGALNLLKVDNNLDNLHHHNVLLFIPGNPGACSFYEEFLTQLSVRKPDFTFVVISHSNHDYHHWQYDSASYNLSEQIEHKLEFISAYIPKECKLFLAGHSIGAYMVLKKLAILVGKLGYDVRHCFLLFPVFERMQQTPNGLRLSKIFDYKLHYLLIFATYVLSFLPSWLRNRLIRWRLGDKILVDNGRQKSTPHSVLRAAGNLCDYRIAKNVLHLARDELKYVQTVDLDIFRQFASKITLFYGRKDGWCPPNFHQEAVRLKLCDKIVLYDEDIEHAFVIHDSLTVARLIDLELDIFFQNQKLHGNIYNLGETEEYEACILRRPISLLPRNNKICIPPPVLADAHRNF</sequence>
<dbReference type="OMA" id="NEGFYAH"/>
<dbReference type="InterPro" id="IPR029058">
    <property type="entry name" value="AB_hydrolase_fold"/>
</dbReference>
<evidence type="ECO:0000256" key="5">
    <source>
        <dbReference type="ARBA" id="ARBA00022801"/>
    </source>
</evidence>
<keyword evidence="10" id="KW-1185">Reference proteome</keyword>
<dbReference type="PANTHER" id="PTHR13390:SF0">
    <property type="entry name" value="LIPID DROPLET-ASSOCIATED HYDROLASE"/>
    <property type="match status" value="1"/>
</dbReference>
<keyword evidence="5" id="KW-0378">Hydrolase</keyword>
<comment type="subcellular location">
    <subcellularLocation>
        <location evidence="1">Lipid droplet</location>
    </subcellularLocation>
</comment>
<feature type="transmembrane region" description="Helical" evidence="9">
    <location>
        <begin position="167"/>
        <end position="185"/>
    </location>
</feature>
<organism evidence="10 11">
    <name type="scientific">Romanomermis culicivorax</name>
    <name type="common">Nematode worm</name>
    <dbReference type="NCBI Taxonomy" id="13658"/>
    <lineage>
        <taxon>Eukaryota</taxon>
        <taxon>Metazoa</taxon>
        <taxon>Ecdysozoa</taxon>
        <taxon>Nematoda</taxon>
        <taxon>Enoplea</taxon>
        <taxon>Dorylaimia</taxon>
        <taxon>Mermithida</taxon>
        <taxon>Mermithoidea</taxon>
        <taxon>Mermithidae</taxon>
        <taxon>Romanomermis</taxon>
    </lineage>
</organism>
<accession>A0A915I9V2</accession>
<dbReference type="Proteomes" id="UP000887565">
    <property type="component" value="Unplaced"/>
</dbReference>
<evidence type="ECO:0000256" key="9">
    <source>
        <dbReference type="SAM" id="Phobius"/>
    </source>
</evidence>
<proteinExistence type="inferred from homology"/>
<evidence type="ECO:0000256" key="7">
    <source>
        <dbReference type="ARBA" id="ARBA00039150"/>
    </source>
</evidence>
<name>A0A915I9V2_ROMCU</name>
<comment type="similarity">
    <text evidence="2">Belongs to the AB hydrolase superfamily. LDAH family.</text>
</comment>
<dbReference type="Gene3D" id="3.40.50.1820">
    <property type="entry name" value="alpha/beta hydrolase"/>
    <property type="match status" value="1"/>
</dbReference>
<comment type="catalytic activity">
    <reaction evidence="8">
        <text>a cholesterol ester + H2O = cholesterol + a fatty acid + H(+)</text>
        <dbReference type="Rhea" id="RHEA:36403"/>
        <dbReference type="ChEBI" id="CHEBI:15377"/>
        <dbReference type="ChEBI" id="CHEBI:15378"/>
        <dbReference type="ChEBI" id="CHEBI:16113"/>
        <dbReference type="ChEBI" id="CHEBI:17002"/>
        <dbReference type="ChEBI" id="CHEBI:28868"/>
        <dbReference type="EC" id="3.1.1.13"/>
    </reaction>
    <physiologicalReaction direction="left-to-right" evidence="8">
        <dbReference type="Rhea" id="RHEA:36404"/>
    </physiologicalReaction>
</comment>
<dbReference type="Pfam" id="PF10230">
    <property type="entry name" value="LIDHydrolase"/>
    <property type="match status" value="1"/>
</dbReference>
<keyword evidence="9" id="KW-0812">Transmembrane</keyword>
<evidence type="ECO:0000256" key="3">
    <source>
        <dbReference type="ARBA" id="ARBA00019242"/>
    </source>
</evidence>
<dbReference type="PANTHER" id="PTHR13390">
    <property type="entry name" value="LIPASE"/>
    <property type="match status" value="1"/>
</dbReference>
<protein>
    <recommendedName>
        <fullName evidence="3">Lipid droplet-associated hydrolase</fullName>
        <ecNumber evidence="7">3.1.1.13</ecNumber>
    </recommendedName>
    <alternativeName>
        <fullName evidence="6">Lipid droplet-associated serine hydrolase</fullName>
    </alternativeName>
</protein>
<dbReference type="AlphaFoldDB" id="A0A915I9V2"/>
<dbReference type="WBParaSite" id="nRc.2.0.1.t10066-RA">
    <property type="protein sequence ID" value="nRc.2.0.1.t10066-RA"/>
    <property type="gene ID" value="nRc.2.0.1.g10066"/>
</dbReference>
<evidence type="ECO:0000313" key="11">
    <source>
        <dbReference type="WBParaSite" id="nRc.2.0.1.t10066-RA"/>
    </source>
</evidence>
<dbReference type="GO" id="GO:0004771">
    <property type="term" value="F:sterol ester esterase activity"/>
    <property type="evidence" value="ECO:0007669"/>
    <property type="project" value="UniProtKB-EC"/>
</dbReference>